<evidence type="ECO:0000313" key="2">
    <source>
        <dbReference type="EMBL" id="KIJ42928.1"/>
    </source>
</evidence>
<evidence type="ECO:0000313" key="3">
    <source>
        <dbReference type="Proteomes" id="UP000054279"/>
    </source>
</evidence>
<sequence length="99" mass="10772">MIEALPNSGIDPLRHMLSYLAYRNMAFPLLPTLWITQLGLPPTYSWFILHLQNFLGDDVASHSLRSGGTPALALAGVSTNGSQSSKKSCSLPQVPPTFF</sequence>
<name>A0A0C9UIV1_SPHS4</name>
<reference evidence="2 3" key="1">
    <citation type="submission" date="2014-06" db="EMBL/GenBank/DDBJ databases">
        <title>Evolutionary Origins and Diversification of the Mycorrhizal Mutualists.</title>
        <authorList>
            <consortium name="DOE Joint Genome Institute"/>
            <consortium name="Mycorrhizal Genomics Consortium"/>
            <person name="Kohler A."/>
            <person name="Kuo A."/>
            <person name="Nagy L.G."/>
            <person name="Floudas D."/>
            <person name="Copeland A."/>
            <person name="Barry K.W."/>
            <person name="Cichocki N."/>
            <person name="Veneault-Fourrey C."/>
            <person name="LaButti K."/>
            <person name="Lindquist E.A."/>
            <person name="Lipzen A."/>
            <person name="Lundell T."/>
            <person name="Morin E."/>
            <person name="Murat C."/>
            <person name="Riley R."/>
            <person name="Ohm R."/>
            <person name="Sun H."/>
            <person name="Tunlid A."/>
            <person name="Henrissat B."/>
            <person name="Grigoriev I.V."/>
            <person name="Hibbett D.S."/>
            <person name="Martin F."/>
        </authorList>
    </citation>
    <scope>NUCLEOTIDE SEQUENCE [LARGE SCALE GENOMIC DNA]</scope>
    <source>
        <strain evidence="2 3">SS14</strain>
    </source>
</reference>
<dbReference type="Proteomes" id="UP000054279">
    <property type="component" value="Unassembled WGS sequence"/>
</dbReference>
<accession>A0A0C9UIV1</accession>
<gene>
    <name evidence="2" type="ORF">M422DRAFT_253716</name>
</gene>
<dbReference type="EMBL" id="KN837126">
    <property type="protein sequence ID" value="KIJ42928.1"/>
    <property type="molecule type" value="Genomic_DNA"/>
</dbReference>
<feature type="compositionally biased region" description="Polar residues" evidence="1">
    <location>
        <begin position="79"/>
        <end position="91"/>
    </location>
</feature>
<organism evidence="2 3">
    <name type="scientific">Sphaerobolus stellatus (strain SS14)</name>
    <dbReference type="NCBI Taxonomy" id="990650"/>
    <lineage>
        <taxon>Eukaryota</taxon>
        <taxon>Fungi</taxon>
        <taxon>Dikarya</taxon>
        <taxon>Basidiomycota</taxon>
        <taxon>Agaricomycotina</taxon>
        <taxon>Agaricomycetes</taxon>
        <taxon>Phallomycetidae</taxon>
        <taxon>Geastrales</taxon>
        <taxon>Sphaerobolaceae</taxon>
        <taxon>Sphaerobolus</taxon>
    </lineage>
</organism>
<evidence type="ECO:0000256" key="1">
    <source>
        <dbReference type="SAM" id="MobiDB-lite"/>
    </source>
</evidence>
<dbReference type="OrthoDB" id="5598396at2759"/>
<dbReference type="AlphaFoldDB" id="A0A0C9UIV1"/>
<dbReference type="HOGENOM" id="CLU_2321876_0_0_1"/>
<protein>
    <submittedName>
        <fullName evidence="2">Uncharacterized protein</fullName>
    </submittedName>
</protein>
<proteinExistence type="predicted"/>
<keyword evidence="3" id="KW-1185">Reference proteome</keyword>
<feature type="region of interest" description="Disordered" evidence="1">
    <location>
        <begin position="79"/>
        <end position="99"/>
    </location>
</feature>